<evidence type="ECO:0000313" key="2">
    <source>
        <dbReference type="EMBL" id="MCT2042613.1"/>
    </source>
</evidence>
<proteinExistence type="predicted"/>
<feature type="compositionally biased region" description="Acidic residues" evidence="1">
    <location>
        <begin position="30"/>
        <end position="43"/>
    </location>
</feature>
<accession>A0ABT2HWB5</accession>
<dbReference type="RefSeq" id="WP_260104075.1">
    <property type="nucleotide sequence ID" value="NZ_JALXSQ010000013.1"/>
</dbReference>
<evidence type="ECO:0000313" key="3">
    <source>
        <dbReference type="Proteomes" id="UP001525379"/>
    </source>
</evidence>
<organism evidence="2 3">
    <name type="scientific">Pseudoclavibacter albus</name>
    <dbReference type="NCBI Taxonomy" id="272241"/>
    <lineage>
        <taxon>Bacteria</taxon>
        <taxon>Bacillati</taxon>
        <taxon>Actinomycetota</taxon>
        <taxon>Actinomycetes</taxon>
        <taxon>Micrococcales</taxon>
        <taxon>Microbacteriaceae</taxon>
        <taxon>Pseudoclavibacter</taxon>
    </lineage>
</organism>
<protein>
    <submittedName>
        <fullName evidence="2">Uncharacterized protein</fullName>
    </submittedName>
</protein>
<feature type="region of interest" description="Disordered" evidence="1">
    <location>
        <begin position="30"/>
        <end position="59"/>
    </location>
</feature>
<comment type="caution">
    <text evidence="2">The sequence shown here is derived from an EMBL/GenBank/DDBJ whole genome shotgun (WGS) entry which is preliminary data.</text>
</comment>
<evidence type="ECO:0000256" key="1">
    <source>
        <dbReference type="SAM" id="MobiDB-lite"/>
    </source>
</evidence>
<reference evidence="2 3" key="1">
    <citation type="submission" date="2022-04" db="EMBL/GenBank/DDBJ databases">
        <title>Human microbiome associated bacterial genomes.</title>
        <authorList>
            <person name="Sandstrom S."/>
            <person name="Salamzade R."/>
            <person name="Kalan L.R."/>
        </authorList>
    </citation>
    <scope>NUCLEOTIDE SEQUENCE [LARGE SCALE GENOMIC DNA]</scope>
    <source>
        <strain evidence="3">p3-SID1799</strain>
    </source>
</reference>
<feature type="compositionally biased region" description="Basic residues" evidence="1">
    <location>
        <begin position="50"/>
        <end position="59"/>
    </location>
</feature>
<sequence length="59" mass="6661">MVGPKGAKLNVPDEPIEGVKALEVLGWEVEETTEQESEPEVEETIERRQPARRKTTSKE</sequence>
<keyword evidence="3" id="KW-1185">Reference proteome</keyword>
<gene>
    <name evidence="2" type="ORF">M3D15_04590</name>
</gene>
<dbReference type="EMBL" id="JALXSQ010000013">
    <property type="protein sequence ID" value="MCT2042613.1"/>
    <property type="molecule type" value="Genomic_DNA"/>
</dbReference>
<dbReference type="Proteomes" id="UP001525379">
    <property type="component" value="Unassembled WGS sequence"/>
</dbReference>
<name>A0ABT2HWB5_9MICO</name>